<dbReference type="InterPro" id="IPR039556">
    <property type="entry name" value="ICL/PEPM"/>
</dbReference>
<dbReference type="Pfam" id="PF13714">
    <property type="entry name" value="PEP_mutase"/>
    <property type="match status" value="1"/>
</dbReference>
<organism evidence="2 3">
    <name type="scientific">Candidimonas nitroreducens</name>
    <dbReference type="NCBI Taxonomy" id="683354"/>
    <lineage>
        <taxon>Bacteria</taxon>
        <taxon>Pseudomonadati</taxon>
        <taxon>Pseudomonadota</taxon>
        <taxon>Betaproteobacteria</taxon>
        <taxon>Burkholderiales</taxon>
        <taxon>Alcaligenaceae</taxon>
        <taxon>Candidimonas</taxon>
    </lineage>
</organism>
<dbReference type="Gene3D" id="3.20.20.60">
    <property type="entry name" value="Phosphoenolpyruvate-binding domains"/>
    <property type="match status" value="1"/>
</dbReference>
<dbReference type="GO" id="GO:0003824">
    <property type="term" value="F:catalytic activity"/>
    <property type="evidence" value="ECO:0007669"/>
    <property type="project" value="InterPro"/>
</dbReference>
<comment type="caution">
    <text evidence="2">The sequence shown here is derived from an EMBL/GenBank/DDBJ whole genome shotgun (WGS) entry which is preliminary data.</text>
</comment>
<dbReference type="AlphaFoldDB" id="A0A225M6D5"/>
<keyword evidence="3" id="KW-1185">Reference proteome</keyword>
<sequence>MSRATPLPIPGPYDALSAQLLERLGFKAIWGGGMISTAATLGTPDVSLLTVTEHLRFCSSLAEATGLPVVADCDSGYGDALNVARTVQLFDRGGVAAIVIEDQRSLKQASLYDGSRSLASRREMVGKIKAAVDSRFDEGLMVWARTDSFAAGVEVAEALERAHAYAEAGADLIVPVSRTLEPLRAFARAWDRPTPLCIIPTFFPRLSLSEIAELGFSASVVSLAPTLAALHGVEQVMKSFIACGSLSDTEEMMASFDGICDLVGYDKYRALAARYIEKDTSSQ</sequence>
<proteinExistence type="inferred from homology"/>
<protein>
    <submittedName>
        <fullName evidence="2">Carboxyvinyl-carboxyphosphonate phosphorylmutase</fullName>
    </submittedName>
</protein>
<dbReference type="PANTHER" id="PTHR42905:SF7">
    <property type="entry name" value="PHOSPHOENOLPYRUVATE PHOSPHOMUTASE"/>
    <property type="match status" value="1"/>
</dbReference>
<accession>A0A225M6D5</accession>
<evidence type="ECO:0000313" key="3">
    <source>
        <dbReference type="Proteomes" id="UP000214603"/>
    </source>
</evidence>
<evidence type="ECO:0000313" key="2">
    <source>
        <dbReference type="EMBL" id="OWT56905.1"/>
    </source>
</evidence>
<dbReference type="CDD" id="cd00377">
    <property type="entry name" value="ICL_PEPM"/>
    <property type="match status" value="1"/>
</dbReference>
<dbReference type="PANTHER" id="PTHR42905">
    <property type="entry name" value="PHOSPHOENOLPYRUVATE CARBOXYLASE"/>
    <property type="match status" value="1"/>
</dbReference>
<name>A0A225M6D5_9BURK</name>
<reference evidence="3" key="1">
    <citation type="submission" date="2017-06" db="EMBL/GenBank/DDBJ databases">
        <title>Herbaspirillum phytohormonus sp. nov., isolated from the root nodule of Robinia pseudoacacia in lead-zinc mine.</title>
        <authorList>
            <person name="Fan M."/>
            <person name="Lin Y."/>
        </authorList>
    </citation>
    <scope>NUCLEOTIDE SEQUENCE [LARGE SCALE GENOMIC DNA]</scope>
    <source>
        <strain evidence="3">SC-089</strain>
    </source>
</reference>
<comment type="similarity">
    <text evidence="1">Belongs to the isocitrate lyase/PEP mutase superfamily. PEP mutase family.</text>
</comment>
<dbReference type="EMBL" id="NJIH01000010">
    <property type="protein sequence ID" value="OWT56905.1"/>
    <property type="molecule type" value="Genomic_DNA"/>
</dbReference>
<dbReference type="SUPFAM" id="SSF51621">
    <property type="entry name" value="Phosphoenolpyruvate/pyruvate domain"/>
    <property type="match status" value="1"/>
</dbReference>
<dbReference type="Proteomes" id="UP000214603">
    <property type="component" value="Unassembled WGS sequence"/>
</dbReference>
<dbReference type="InterPro" id="IPR040442">
    <property type="entry name" value="Pyrv_kinase-like_dom_sf"/>
</dbReference>
<evidence type="ECO:0000256" key="1">
    <source>
        <dbReference type="ARBA" id="ARBA00038455"/>
    </source>
</evidence>
<gene>
    <name evidence="2" type="ORF">CEY11_18700</name>
</gene>
<dbReference type="InterPro" id="IPR015813">
    <property type="entry name" value="Pyrv/PenolPyrv_kinase-like_dom"/>
</dbReference>